<sequence length="847" mass="92856">MRINLKNKLLNKSLSVSVALIILFSQIGGFTVWAEYGGKAAAVKKETENQPEKDEIIYAKLATDGTLTNAYAVNRFLIKQERSVVDYGIYDQVINLTDQRDLERQGDRVVFKGKPGAFFYQGNLGRRPMPWDFKLTYRLNGKDMAPQDIVDHDGQLTIMIEIKRNKSEKEFARFHRSFMLQTTVKLHGENVEIINAAQATPSFAGSKKQLNYILFPNTDAKYVINAKGEKWQIEPVQIAGIPYKLDPGIKLPNAKEIAKQFAPLHTGLAQLADGMRQLADGINEGQNGVAELDDGMHRLADNGYKISDGIYSLANGLNTLDNGMGQFSDGLQQLADGSGELAGGIRMMNDELDKVVSPENLDKLGKTIKRIIDDLKKVLGDFLPPDNASLREMKKTVSERLPDLKNWAKNLNAWQTKLSELDNSLAAMNALQTADKTGAAVVTSTAADADLAELKGMLNELKQKVAANTETTTITVKSAAGNDKVASAVSDKPAATNEKSVSDSNEKSVAVDEQGAVKVNNTVPANDKAMAPVEATKALLNEQPSQADTQHYATHTIKSIDPQINALITKIEQQVGKLEEAVKIERQESNKMRQDEHAKVEKLTAMAAKVRNISSELRKNSDEMSKFSLDELLKQVEKTLNSVDKYLNGGNDISEVLGNLRELRKYLNKDFNLSEVIDKLKEFKSGVSKLADGAERLHEGAVKLNANFGLMYSGVGQAEKGAWQLYGGFNSYLDGVNQAAGGVDKLNDGMTKLAGGATALADGSKLAADKTADLSPIIEREMKKITANLMPENYKAESFISQHNLTIRSVQFVFMSEEPAEAPVSPKPDVSGSKTLWQRLKSLFGLK</sequence>
<accession>A0A2J8B523</accession>
<dbReference type="AlphaFoldDB" id="A0A2J8B523"/>
<dbReference type="EMBL" id="NBZD01000001">
    <property type="protein sequence ID" value="PNH19871.1"/>
    <property type="molecule type" value="Genomic_DNA"/>
</dbReference>
<protein>
    <submittedName>
        <fullName evidence="2">Uncharacterized protein</fullName>
    </submittedName>
</protein>
<dbReference type="NCBIfam" id="TIGR03057">
    <property type="entry name" value="xxxLxxG_by_4"/>
    <property type="match status" value="6"/>
</dbReference>
<proteinExistence type="predicted"/>
<reference evidence="3" key="1">
    <citation type="submission" date="2017-04" db="EMBL/GenBank/DDBJ databases">
        <authorList>
            <person name="Bumgarner R.E."/>
            <person name="Fredricks D.N."/>
            <person name="Srinivasan S."/>
        </authorList>
    </citation>
    <scope>NUCLEOTIDE SEQUENCE [LARGE SCALE GENOMIC DNA]</scope>
    <source>
        <strain evidence="3">KA00405</strain>
    </source>
</reference>
<dbReference type="RefSeq" id="WP_102892362.1">
    <property type="nucleotide sequence ID" value="NZ_NBZD01000001.1"/>
</dbReference>
<organism evidence="2 3">
    <name type="scientific">Mageeibacillus indolicus</name>
    <dbReference type="NCBI Taxonomy" id="884684"/>
    <lineage>
        <taxon>Bacteria</taxon>
        <taxon>Bacillati</taxon>
        <taxon>Bacillota</taxon>
        <taxon>Clostridia</taxon>
        <taxon>Eubacteriales</taxon>
        <taxon>Oscillospiraceae</taxon>
        <taxon>Mageeibacillus</taxon>
    </lineage>
</organism>
<evidence type="ECO:0000313" key="2">
    <source>
        <dbReference type="EMBL" id="PNH19871.1"/>
    </source>
</evidence>
<name>A0A2J8B523_9FIRM</name>
<feature type="coiled-coil region" evidence="1">
    <location>
        <begin position="404"/>
        <end position="471"/>
    </location>
</feature>
<gene>
    <name evidence="2" type="ORF">B7R76_03090</name>
</gene>
<keyword evidence="1" id="KW-0175">Coiled coil</keyword>
<dbReference type="Proteomes" id="UP000236394">
    <property type="component" value="Unassembled WGS sequence"/>
</dbReference>
<dbReference type="Gene3D" id="1.10.287.950">
    <property type="entry name" value="Methyl-accepting chemotaxis protein"/>
    <property type="match status" value="1"/>
</dbReference>
<evidence type="ECO:0000256" key="1">
    <source>
        <dbReference type="SAM" id="Coils"/>
    </source>
</evidence>
<comment type="caution">
    <text evidence="2">The sequence shown here is derived from an EMBL/GenBank/DDBJ whole genome shotgun (WGS) entry which is preliminary data.</text>
</comment>
<evidence type="ECO:0000313" key="3">
    <source>
        <dbReference type="Proteomes" id="UP000236394"/>
    </source>
</evidence>
<dbReference type="InterPro" id="IPR023908">
    <property type="entry name" value="xxxLxxG_rpt"/>
</dbReference>